<protein>
    <submittedName>
        <fullName evidence="1">Uncharacterized protein</fullName>
    </submittedName>
</protein>
<reference evidence="1" key="1">
    <citation type="submission" date="2020-08" db="EMBL/GenBank/DDBJ databases">
        <title>Multicomponent nature underlies the extraordinary mechanical properties of spider dragline silk.</title>
        <authorList>
            <person name="Kono N."/>
            <person name="Nakamura H."/>
            <person name="Mori M."/>
            <person name="Yoshida Y."/>
            <person name="Ohtoshi R."/>
            <person name="Malay A.D."/>
            <person name="Moran D.A.P."/>
            <person name="Tomita M."/>
            <person name="Numata K."/>
            <person name="Arakawa K."/>
        </authorList>
    </citation>
    <scope>NUCLEOTIDE SEQUENCE</scope>
</reference>
<gene>
    <name evidence="1" type="ORF">NPIL_348371</name>
</gene>
<evidence type="ECO:0000313" key="2">
    <source>
        <dbReference type="Proteomes" id="UP000887013"/>
    </source>
</evidence>
<organism evidence="1 2">
    <name type="scientific">Nephila pilipes</name>
    <name type="common">Giant wood spider</name>
    <name type="synonym">Nephila maculata</name>
    <dbReference type="NCBI Taxonomy" id="299642"/>
    <lineage>
        <taxon>Eukaryota</taxon>
        <taxon>Metazoa</taxon>
        <taxon>Ecdysozoa</taxon>
        <taxon>Arthropoda</taxon>
        <taxon>Chelicerata</taxon>
        <taxon>Arachnida</taxon>
        <taxon>Araneae</taxon>
        <taxon>Araneomorphae</taxon>
        <taxon>Entelegynae</taxon>
        <taxon>Araneoidea</taxon>
        <taxon>Nephilidae</taxon>
        <taxon>Nephila</taxon>
    </lineage>
</organism>
<dbReference type="AlphaFoldDB" id="A0A8X6TTF3"/>
<dbReference type="OrthoDB" id="10410031at2759"/>
<dbReference type="Proteomes" id="UP000887013">
    <property type="component" value="Unassembled WGS sequence"/>
</dbReference>
<comment type="caution">
    <text evidence="1">The sequence shown here is derived from an EMBL/GenBank/DDBJ whole genome shotgun (WGS) entry which is preliminary data.</text>
</comment>
<sequence>MSAEPFHSPPYTFVEQTFHASSQNIPANTSLSFATICFVCSIPSPTCADKNKNAVMQSTCLSRCYGRFGHGIGEEIRKPFFSVCQRTDQCFLLEKGSGLAYSHPNDRTVLAMARGRSQLTQHPLESLSNSLKAPLIMHCSAVSIEKAQAFRTSSSILDFEQDGNSWSFRPGEAIRADGITSN</sequence>
<keyword evidence="2" id="KW-1185">Reference proteome</keyword>
<proteinExistence type="predicted"/>
<accession>A0A8X6TTF3</accession>
<evidence type="ECO:0000313" key="1">
    <source>
        <dbReference type="EMBL" id="GFT48241.1"/>
    </source>
</evidence>
<name>A0A8X6TTF3_NEPPI</name>
<dbReference type="EMBL" id="BMAW01064990">
    <property type="protein sequence ID" value="GFT48241.1"/>
    <property type="molecule type" value="Genomic_DNA"/>
</dbReference>